<evidence type="ECO:0000313" key="2">
    <source>
        <dbReference type="Proteomes" id="UP000309997"/>
    </source>
</evidence>
<dbReference type="Proteomes" id="UP000309997">
    <property type="component" value="Unassembled WGS sequence"/>
</dbReference>
<comment type="caution">
    <text evidence="1">The sequence shown here is derived from an EMBL/GenBank/DDBJ whole genome shotgun (WGS) entry which is preliminary data.</text>
</comment>
<proteinExistence type="predicted"/>
<sequence length="523" mass="56084">MASEALTARQKVQHFLTAACVGNLDLLKNIASQLDEGSGMSNTVADIKDANKRGALHFAAREGQTEVCKYLLEELKLDVDTKDEDGETPIIHAARQGHTATAKYLLDQGANPVMSSDLGATALHHSAGIGNNELMEYLLSKGAEVDSQSDAGTPLIWAAGHGQQDALKVLLEHHANPNAETEDGVTPLLSAVAASSLACLELLVQAGADVNVAAGGATPLHIAADIGSPEILNCLLEAGANPNVTDEDGQKPIQVAAARGNRAAVEILFPLTTKVKSISEWTVDGILEHMQSEANKVEETQKVKEVDASGDTETLKRDLPEVSPEAKERAAETKSRGDDAFKRNEYLTAVNDYAQAIDLDPTNAAVLSNRSLCWIRLGQPDQALADAKACIKLKPDWPKAWYREGAALRLLQRFDEAANSFYEGVKLDPENTELVKSFRSFDDRVVLCVLGFVTIVALAYTDVGLHVLIALIIGVVVVGVHAAFRGTEDLFLDEESAVEGDLNRGFMPKMTMEFVADGGIGEW</sequence>
<organism evidence="1 2">
    <name type="scientific">Populus alba</name>
    <name type="common">White poplar</name>
    <dbReference type="NCBI Taxonomy" id="43335"/>
    <lineage>
        <taxon>Eukaryota</taxon>
        <taxon>Viridiplantae</taxon>
        <taxon>Streptophyta</taxon>
        <taxon>Embryophyta</taxon>
        <taxon>Tracheophyta</taxon>
        <taxon>Spermatophyta</taxon>
        <taxon>Magnoliopsida</taxon>
        <taxon>eudicotyledons</taxon>
        <taxon>Gunneridae</taxon>
        <taxon>Pentapetalae</taxon>
        <taxon>rosids</taxon>
        <taxon>fabids</taxon>
        <taxon>Malpighiales</taxon>
        <taxon>Salicaceae</taxon>
        <taxon>Saliceae</taxon>
        <taxon>Populus</taxon>
    </lineage>
</organism>
<gene>
    <name evidence="1" type="ORF">D5086_024293</name>
</gene>
<keyword evidence="2" id="KW-1185">Reference proteome</keyword>
<evidence type="ECO:0000313" key="1">
    <source>
        <dbReference type="EMBL" id="KAL3573680.1"/>
    </source>
</evidence>
<protein>
    <submittedName>
        <fullName evidence="1">Uncharacterized protein</fullName>
    </submittedName>
</protein>
<accession>A0ACC4B536</accession>
<reference evidence="1 2" key="1">
    <citation type="journal article" date="2024" name="Plant Biotechnol. J.">
        <title>Genome and CRISPR/Cas9 system of a widespread forest tree (Populus alba) in the world.</title>
        <authorList>
            <person name="Liu Y.J."/>
            <person name="Jiang P.F."/>
            <person name="Han X.M."/>
            <person name="Li X.Y."/>
            <person name="Wang H.M."/>
            <person name="Wang Y.J."/>
            <person name="Wang X.X."/>
            <person name="Zeng Q.Y."/>
        </authorList>
    </citation>
    <scope>NUCLEOTIDE SEQUENCE [LARGE SCALE GENOMIC DNA]</scope>
    <source>
        <strain evidence="2">cv. PAL-ZL1</strain>
    </source>
</reference>
<name>A0ACC4B536_POPAL</name>
<dbReference type="EMBL" id="RCHU02000013">
    <property type="protein sequence ID" value="KAL3573680.1"/>
    <property type="molecule type" value="Genomic_DNA"/>
</dbReference>